<feature type="transmembrane region" description="Helical" evidence="1">
    <location>
        <begin position="121"/>
        <end position="147"/>
    </location>
</feature>
<organism evidence="2 3">
    <name type="scientific">Halobellus litoreus</name>
    <dbReference type="NCBI Taxonomy" id="755310"/>
    <lineage>
        <taxon>Archaea</taxon>
        <taxon>Methanobacteriati</taxon>
        <taxon>Methanobacteriota</taxon>
        <taxon>Stenosarchaea group</taxon>
        <taxon>Halobacteria</taxon>
        <taxon>Halobacteriales</taxon>
        <taxon>Haloferacaceae</taxon>
        <taxon>Halobellus</taxon>
    </lineage>
</organism>
<name>A0ABD6DS14_9EURY</name>
<dbReference type="RefSeq" id="WP_256306996.1">
    <property type="nucleotide sequence ID" value="NZ_JANHAW010000001.1"/>
</dbReference>
<protein>
    <recommendedName>
        <fullName evidence="4">DUF1616 domain-containing protein</fullName>
    </recommendedName>
</protein>
<feature type="transmembrane region" description="Helical" evidence="1">
    <location>
        <begin position="64"/>
        <end position="84"/>
    </location>
</feature>
<proteinExistence type="predicted"/>
<gene>
    <name evidence="2" type="ORF">ACFSAS_05560</name>
</gene>
<feature type="transmembrane region" description="Helical" evidence="1">
    <location>
        <begin position="90"/>
        <end position="109"/>
    </location>
</feature>
<sequence length="283" mass="30537">MVDIDSETLFNAAAAALTTVAVLFFVFSVDLGLSPVSKTLLALGFLAGVFAISQRTTDRQLTLLGYGVVVVSVVGIFFDFVNTFDLGNEATVLGLLLLAAALFVLRTRFDGGNRLLTGRQATSLFGVVAALVALVLVVDVVTGGLAYELQPESRIEITQSPRGDVRVASVVVNNPTPLPERVETPNYGVCVAGDWSEYRRPSEPEREERPPVRAHLNVQDGYNEHVWGFGSKTYPVTLYLDAANTTGESFPVERTAACPDDETGDPYIAVFQSDTDGPRRYAV</sequence>
<keyword evidence="1" id="KW-0812">Transmembrane</keyword>
<evidence type="ECO:0000313" key="3">
    <source>
        <dbReference type="Proteomes" id="UP001597092"/>
    </source>
</evidence>
<comment type="caution">
    <text evidence="2">The sequence shown here is derived from an EMBL/GenBank/DDBJ whole genome shotgun (WGS) entry which is preliminary data.</text>
</comment>
<keyword evidence="1" id="KW-1133">Transmembrane helix</keyword>
<dbReference type="AlphaFoldDB" id="A0ABD6DS14"/>
<accession>A0ABD6DS14</accession>
<evidence type="ECO:0000256" key="1">
    <source>
        <dbReference type="SAM" id="Phobius"/>
    </source>
</evidence>
<dbReference type="EMBL" id="JBHUDP010000002">
    <property type="protein sequence ID" value="MFD1685077.1"/>
    <property type="molecule type" value="Genomic_DNA"/>
</dbReference>
<evidence type="ECO:0000313" key="2">
    <source>
        <dbReference type="EMBL" id="MFD1685077.1"/>
    </source>
</evidence>
<keyword evidence="1" id="KW-0472">Membrane</keyword>
<feature type="transmembrane region" description="Helical" evidence="1">
    <location>
        <begin position="35"/>
        <end position="52"/>
    </location>
</feature>
<evidence type="ECO:0008006" key="4">
    <source>
        <dbReference type="Google" id="ProtNLM"/>
    </source>
</evidence>
<reference evidence="2 3" key="1">
    <citation type="journal article" date="2019" name="Int. J. Syst. Evol. Microbiol.">
        <title>The Global Catalogue of Microorganisms (GCM) 10K type strain sequencing project: providing services to taxonomists for standard genome sequencing and annotation.</title>
        <authorList>
            <consortium name="The Broad Institute Genomics Platform"/>
            <consortium name="The Broad Institute Genome Sequencing Center for Infectious Disease"/>
            <person name="Wu L."/>
            <person name="Ma J."/>
        </authorList>
    </citation>
    <scope>NUCLEOTIDE SEQUENCE [LARGE SCALE GENOMIC DNA]</scope>
    <source>
        <strain evidence="2 3">CGMCC 1.10387</strain>
    </source>
</reference>
<feature type="transmembrane region" description="Helical" evidence="1">
    <location>
        <begin position="9"/>
        <end position="29"/>
    </location>
</feature>
<keyword evidence="3" id="KW-1185">Reference proteome</keyword>
<dbReference type="Proteomes" id="UP001597092">
    <property type="component" value="Unassembled WGS sequence"/>
</dbReference>